<reference evidence="7 8" key="1">
    <citation type="submission" date="2019-04" db="EMBL/GenBank/DDBJ databases">
        <authorList>
            <person name="Van Vliet M D."/>
        </authorList>
    </citation>
    <scope>NUCLEOTIDE SEQUENCE [LARGE SCALE GENOMIC DNA]</scope>
    <source>
        <strain evidence="7 8">F1</strain>
    </source>
</reference>
<evidence type="ECO:0000313" key="8">
    <source>
        <dbReference type="Proteomes" id="UP000366872"/>
    </source>
</evidence>
<evidence type="ECO:0000256" key="4">
    <source>
        <dbReference type="ARBA" id="ARBA00022833"/>
    </source>
</evidence>
<dbReference type="Pfam" id="PF04002">
    <property type="entry name" value="RadC"/>
    <property type="match status" value="1"/>
</dbReference>
<sequence>MIMQLTTELAVIREREEPGPLLTKPEHVAEYLGDIKNLAQEVFVVIGLDAKNHVLQRHLVSLGTVSSALVHARECFRPLILDGASTVILGHNHPSGQPTPSAEDIKITRQLISAGEVIGIKVLDHVIVGSQGHLSLNEAGLVQF</sequence>
<evidence type="ECO:0000256" key="1">
    <source>
        <dbReference type="ARBA" id="ARBA00022670"/>
    </source>
</evidence>
<dbReference type="PROSITE" id="PS50249">
    <property type="entry name" value="MPN"/>
    <property type="match status" value="1"/>
</dbReference>
<evidence type="ECO:0000313" key="7">
    <source>
        <dbReference type="EMBL" id="VGO14100.1"/>
    </source>
</evidence>
<keyword evidence="1" id="KW-0645">Protease</keyword>
<feature type="domain" description="MPN" evidence="6">
    <location>
        <begin position="21"/>
        <end position="142"/>
    </location>
</feature>
<dbReference type="InterPro" id="IPR020891">
    <property type="entry name" value="UPF0758_CS"/>
</dbReference>
<dbReference type="PROSITE" id="PS01302">
    <property type="entry name" value="UPF0758"/>
    <property type="match status" value="1"/>
</dbReference>
<dbReference type="GO" id="GO:0046872">
    <property type="term" value="F:metal ion binding"/>
    <property type="evidence" value="ECO:0007669"/>
    <property type="project" value="UniProtKB-KW"/>
</dbReference>
<dbReference type="Gene3D" id="3.40.140.10">
    <property type="entry name" value="Cytidine Deaminase, domain 2"/>
    <property type="match status" value="1"/>
</dbReference>
<dbReference type="InterPro" id="IPR025657">
    <property type="entry name" value="RadC_JAB"/>
</dbReference>
<evidence type="ECO:0000256" key="3">
    <source>
        <dbReference type="ARBA" id="ARBA00022801"/>
    </source>
</evidence>
<dbReference type="Proteomes" id="UP000366872">
    <property type="component" value="Unassembled WGS sequence"/>
</dbReference>
<dbReference type="GO" id="GO:0008237">
    <property type="term" value="F:metallopeptidase activity"/>
    <property type="evidence" value="ECO:0007669"/>
    <property type="project" value="UniProtKB-KW"/>
</dbReference>
<dbReference type="PANTHER" id="PTHR30471">
    <property type="entry name" value="DNA REPAIR PROTEIN RADC"/>
    <property type="match status" value="1"/>
</dbReference>
<dbReference type="RefSeq" id="WP_136079608.1">
    <property type="nucleotide sequence ID" value="NZ_CAAHFG010000001.1"/>
</dbReference>
<evidence type="ECO:0000256" key="2">
    <source>
        <dbReference type="ARBA" id="ARBA00022723"/>
    </source>
</evidence>
<keyword evidence="3" id="KW-0378">Hydrolase</keyword>
<dbReference type="AlphaFoldDB" id="A0A6C2U2A7"/>
<protein>
    <recommendedName>
        <fullName evidence="6">MPN domain-containing protein</fullName>
    </recommendedName>
</protein>
<keyword evidence="2" id="KW-0479">Metal-binding</keyword>
<dbReference type="CDD" id="cd08071">
    <property type="entry name" value="MPN_DUF2466"/>
    <property type="match status" value="1"/>
</dbReference>
<evidence type="ECO:0000259" key="6">
    <source>
        <dbReference type="PROSITE" id="PS50249"/>
    </source>
</evidence>
<accession>A0A6C2U2A7</accession>
<dbReference type="InterPro" id="IPR037518">
    <property type="entry name" value="MPN"/>
</dbReference>
<keyword evidence="8" id="KW-1185">Reference proteome</keyword>
<keyword evidence="5" id="KW-0482">Metalloprotease</keyword>
<evidence type="ECO:0000256" key="5">
    <source>
        <dbReference type="ARBA" id="ARBA00023049"/>
    </source>
</evidence>
<dbReference type="PANTHER" id="PTHR30471:SF3">
    <property type="entry name" value="UPF0758 PROTEIN YEES-RELATED"/>
    <property type="match status" value="1"/>
</dbReference>
<dbReference type="InterPro" id="IPR001405">
    <property type="entry name" value="UPF0758"/>
</dbReference>
<dbReference type="EMBL" id="CAAHFG010000001">
    <property type="protein sequence ID" value="VGO14100.1"/>
    <property type="molecule type" value="Genomic_DNA"/>
</dbReference>
<gene>
    <name evidence="7" type="ORF">PDESU_02657</name>
</gene>
<organism evidence="7 8">
    <name type="scientific">Pontiella desulfatans</name>
    <dbReference type="NCBI Taxonomy" id="2750659"/>
    <lineage>
        <taxon>Bacteria</taxon>
        <taxon>Pseudomonadati</taxon>
        <taxon>Kiritimatiellota</taxon>
        <taxon>Kiritimatiellia</taxon>
        <taxon>Kiritimatiellales</taxon>
        <taxon>Pontiellaceae</taxon>
        <taxon>Pontiella</taxon>
    </lineage>
</organism>
<name>A0A6C2U2A7_PONDE</name>
<dbReference type="GO" id="GO:0006508">
    <property type="term" value="P:proteolysis"/>
    <property type="evidence" value="ECO:0007669"/>
    <property type="project" value="UniProtKB-KW"/>
</dbReference>
<proteinExistence type="predicted"/>
<keyword evidence="4" id="KW-0862">Zinc</keyword>